<name>A0AAW2TRE2_9LAMI</name>
<protein>
    <recommendedName>
        <fullName evidence="3">Reverse transcriptase domain-containing protein</fullName>
    </recommendedName>
</protein>
<gene>
    <name evidence="2" type="ORF">Slati_3926000</name>
</gene>
<feature type="region of interest" description="Disordered" evidence="1">
    <location>
        <begin position="42"/>
        <end position="99"/>
    </location>
</feature>
<dbReference type="EMBL" id="JACGWN010000014">
    <property type="protein sequence ID" value="KAL0406121.1"/>
    <property type="molecule type" value="Genomic_DNA"/>
</dbReference>
<feature type="compositionally biased region" description="Basic and acidic residues" evidence="1">
    <location>
        <begin position="65"/>
        <end position="74"/>
    </location>
</feature>
<reference evidence="2" key="1">
    <citation type="submission" date="2020-06" db="EMBL/GenBank/DDBJ databases">
        <authorList>
            <person name="Li T."/>
            <person name="Hu X."/>
            <person name="Zhang T."/>
            <person name="Song X."/>
            <person name="Zhang H."/>
            <person name="Dai N."/>
            <person name="Sheng W."/>
            <person name="Hou X."/>
            <person name="Wei L."/>
        </authorList>
    </citation>
    <scope>NUCLEOTIDE SEQUENCE</scope>
    <source>
        <strain evidence="2">KEN1</strain>
        <tissue evidence="2">Leaf</tissue>
    </source>
</reference>
<comment type="caution">
    <text evidence="2">The sequence shown here is derived from an EMBL/GenBank/DDBJ whole genome shotgun (WGS) entry which is preliminary data.</text>
</comment>
<dbReference type="AlphaFoldDB" id="A0AAW2TRE2"/>
<reference evidence="2" key="2">
    <citation type="journal article" date="2024" name="Plant">
        <title>Genomic evolution and insights into agronomic trait innovations of Sesamum species.</title>
        <authorList>
            <person name="Miao H."/>
            <person name="Wang L."/>
            <person name="Qu L."/>
            <person name="Liu H."/>
            <person name="Sun Y."/>
            <person name="Le M."/>
            <person name="Wang Q."/>
            <person name="Wei S."/>
            <person name="Zheng Y."/>
            <person name="Lin W."/>
            <person name="Duan Y."/>
            <person name="Cao H."/>
            <person name="Xiong S."/>
            <person name="Wang X."/>
            <person name="Wei L."/>
            <person name="Li C."/>
            <person name="Ma Q."/>
            <person name="Ju M."/>
            <person name="Zhao R."/>
            <person name="Li G."/>
            <person name="Mu C."/>
            <person name="Tian Q."/>
            <person name="Mei H."/>
            <person name="Zhang T."/>
            <person name="Gao T."/>
            <person name="Zhang H."/>
        </authorList>
    </citation>
    <scope>NUCLEOTIDE SEQUENCE</scope>
    <source>
        <strain evidence="2">KEN1</strain>
    </source>
</reference>
<accession>A0AAW2TRE2</accession>
<organism evidence="2">
    <name type="scientific">Sesamum latifolium</name>
    <dbReference type="NCBI Taxonomy" id="2727402"/>
    <lineage>
        <taxon>Eukaryota</taxon>
        <taxon>Viridiplantae</taxon>
        <taxon>Streptophyta</taxon>
        <taxon>Embryophyta</taxon>
        <taxon>Tracheophyta</taxon>
        <taxon>Spermatophyta</taxon>
        <taxon>Magnoliopsida</taxon>
        <taxon>eudicotyledons</taxon>
        <taxon>Gunneridae</taxon>
        <taxon>Pentapetalae</taxon>
        <taxon>asterids</taxon>
        <taxon>lamiids</taxon>
        <taxon>Lamiales</taxon>
        <taxon>Pedaliaceae</taxon>
        <taxon>Sesamum</taxon>
    </lineage>
</organism>
<evidence type="ECO:0000256" key="1">
    <source>
        <dbReference type="SAM" id="MobiDB-lite"/>
    </source>
</evidence>
<evidence type="ECO:0008006" key="3">
    <source>
        <dbReference type="Google" id="ProtNLM"/>
    </source>
</evidence>
<proteinExistence type="predicted"/>
<sequence>MLSKFITPADTRFQNQDASIRDLEMQIGQLVSIISRRKEGQLLSDTETNPKEHVNAITLKSGKTIGEEPPKEQVEETPTQQEEEPKEETKGSPLKLNLDVVPPYIPYPKRILKANLDK</sequence>
<evidence type="ECO:0000313" key="2">
    <source>
        <dbReference type="EMBL" id="KAL0406121.1"/>
    </source>
</evidence>